<dbReference type="NCBIfam" id="TIGR00277">
    <property type="entry name" value="HDIG"/>
    <property type="match status" value="1"/>
</dbReference>
<evidence type="ECO:0000313" key="3">
    <source>
        <dbReference type="Proteomes" id="UP000769766"/>
    </source>
</evidence>
<dbReference type="Gene3D" id="1.10.3210.10">
    <property type="entry name" value="Hypothetical protein af1432"/>
    <property type="match status" value="1"/>
</dbReference>
<dbReference type="InterPro" id="IPR006674">
    <property type="entry name" value="HD_domain"/>
</dbReference>
<evidence type="ECO:0000259" key="1">
    <source>
        <dbReference type="Pfam" id="PF01966"/>
    </source>
</evidence>
<dbReference type="InterPro" id="IPR003607">
    <property type="entry name" value="HD/PDEase_dom"/>
</dbReference>
<gene>
    <name evidence="2" type="ORF">HYY20_03020</name>
</gene>
<dbReference type="InterPro" id="IPR006675">
    <property type="entry name" value="HDIG_dom"/>
</dbReference>
<organism evidence="2 3">
    <name type="scientific">Tectimicrobiota bacterium</name>
    <dbReference type="NCBI Taxonomy" id="2528274"/>
    <lineage>
        <taxon>Bacteria</taxon>
        <taxon>Pseudomonadati</taxon>
        <taxon>Nitrospinota/Tectimicrobiota group</taxon>
        <taxon>Candidatus Tectimicrobiota</taxon>
    </lineage>
</organism>
<protein>
    <submittedName>
        <fullName evidence="2">HDIG domain-containing protein</fullName>
    </submittedName>
</protein>
<dbReference type="PANTHER" id="PTHR38659:SF1">
    <property type="entry name" value="METAL DEPENDENT PHOSPHOHYDROLASE"/>
    <property type="match status" value="1"/>
</dbReference>
<dbReference type="Pfam" id="PF01966">
    <property type="entry name" value="HD"/>
    <property type="match status" value="1"/>
</dbReference>
<dbReference type="PANTHER" id="PTHR38659">
    <property type="entry name" value="METAL-DEPENDENT PHOSPHOHYDROLASE"/>
    <property type="match status" value="1"/>
</dbReference>
<reference evidence="2" key="1">
    <citation type="submission" date="2020-07" db="EMBL/GenBank/DDBJ databases">
        <title>Huge and variable diversity of episymbiotic CPR bacteria and DPANN archaea in groundwater ecosystems.</title>
        <authorList>
            <person name="He C.Y."/>
            <person name="Keren R."/>
            <person name="Whittaker M."/>
            <person name="Farag I.F."/>
            <person name="Doudna J."/>
            <person name="Cate J.H.D."/>
            <person name="Banfield J.F."/>
        </authorList>
    </citation>
    <scope>NUCLEOTIDE SEQUENCE</scope>
    <source>
        <strain evidence="2">NC_groundwater_672_Ag_B-0.1um_62_36</strain>
    </source>
</reference>
<name>A0A932FUP7_UNCTE</name>
<feature type="domain" description="HD" evidence="1">
    <location>
        <begin position="20"/>
        <end position="95"/>
    </location>
</feature>
<comment type="caution">
    <text evidence="2">The sequence shown here is derived from an EMBL/GenBank/DDBJ whole genome shotgun (WGS) entry which is preliminary data.</text>
</comment>
<dbReference type="Proteomes" id="UP000769766">
    <property type="component" value="Unassembled WGS sequence"/>
</dbReference>
<dbReference type="AlphaFoldDB" id="A0A932FUP7"/>
<evidence type="ECO:0000313" key="2">
    <source>
        <dbReference type="EMBL" id="MBI2875835.1"/>
    </source>
</evidence>
<dbReference type="CDD" id="cd00077">
    <property type="entry name" value="HDc"/>
    <property type="match status" value="1"/>
</dbReference>
<accession>A0A932FUP7</accession>
<dbReference type="SUPFAM" id="SSF109604">
    <property type="entry name" value="HD-domain/PDEase-like"/>
    <property type="match status" value="1"/>
</dbReference>
<dbReference type="EMBL" id="JACPRF010000090">
    <property type="protein sequence ID" value="MBI2875835.1"/>
    <property type="molecule type" value="Genomic_DNA"/>
</dbReference>
<proteinExistence type="predicted"/>
<sequence>MNREGAFNLLQNYLKNPVLLKHCLASEAIMRALAERLGEDPEVWGIVGLIHDLDFEETKDTPEHHTLKAAEILEREGYPAERIEAIKAHNAEALGISREGRLAVALACAETITGLIVATALVMPDKKLASVKVKSIMKRMKEPAFARNVNREIIQECQQLGLSLEEFVSLSLNAMLSISQELEL</sequence>